<comment type="caution">
    <text evidence="1">The sequence shown here is derived from an EMBL/GenBank/DDBJ whole genome shotgun (WGS) entry which is preliminary data.</text>
</comment>
<proteinExistence type="predicted"/>
<dbReference type="AlphaFoldDB" id="A0A2I9E280"/>
<gene>
    <name evidence="1" type="ORF">DAERI_180046</name>
</gene>
<accession>A0A2I9E280</accession>
<evidence type="ECO:0000313" key="1">
    <source>
        <dbReference type="EMBL" id="GBF07855.1"/>
    </source>
</evidence>
<dbReference type="Proteomes" id="UP000236569">
    <property type="component" value="Unassembled WGS sequence"/>
</dbReference>
<reference evidence="2" key="1">
    <citation type="submission" date="2018-01" db="EMBL/GenBank/DDBJ databases">
        <title>Draft Genome Sequence of the Radioresistant Bacterium Deinococcus aerius TR0125, Isolated from the Higher Atmosphere above Japan.</title>
        <authorList>
            <person name="Satoh K."/>
            <person name="Arai H."/>
            <person name="Sanzen T."/>
            <person name="Kawaguchi Y."/>
            <person name="Hayashi H."/>
            <person name="Yokobori S."/>
            <person name="Yamagishi A."/>
            <person name="Oono Y."/>
            <person name="Narumi I."/>
        </authorList>
    </citation>
    <scope>NUCLEOTIDE SEQUENCE [LARGE SCALE GENOMIC DNA]</scope>
    <source>
        <strain evidence="2">TR0125</strain>
    </source>
</reference>
<dbReference type="EMBL" id="BFAG01000018">
    <property type="protein sequence ID" value="GBF07855.1"/>
    <property type="molecule type" value="Genomic_DNA"/>
</dbReference>
<protein>
    <recommendedName>
        <fullName evidence="3">Lipoprotein</fullName>
    </recommendedName>
</protein>
<keyword evidence="2" id="KW-1185">Reference proteome</keyword>
<name>A0A2I9E280_9DEIO</name>
<organism evidence="1 2">
    <name type="scientific">Deinococcus aerius</name>
    <dbReference type="NCBI Taxonomy" id="200253"/>
    <lineage>
        <taxon>Bacteria</taxon>
        <taxon>Thermotogati</taxon>
        <taxon>Deinococcota</taxon>
        <taxon>Deinococci</taxon>
        <taxon>Deinococcales</taxon>
        <taxon>Deinococcaceae</taxon>
        <taxon>Deinococcus</taxon>
    </lineage>
</organism>
<evidence type="ECO:0008006" key="3">
    <source>
        <dbReference type="Google" id="ProtNLM"/>
    </source>
</evidence>
<evidence type="ECO:0000313" key="2">
    <source>
        <dbReference type="Proteomes" id="UP000236569"/>
    </source>
</evidence>
<dbReference type="PROSITE" id="PS51257">
    <property type="entry name" value="PROKAR_LIPOPROTEIN"/>
    <property type="match status" value="1"/>
</dbReference>
<sequence>MNRGWIGVTLLVFLTACGQRNVGQLTATVSDLSSEARVSFYLNTMPVKQAVLAAGQGISYVYNDAVGTQICIELDQQGKTTGFRGQIPTVVPTIINISERSGQYVVEGNASEFVNRTVKCI</sequence>